<reference evidence="8" key="1">
    <citation type="submission" date="2019-08" db="EMBL/GenBank/DDBJ databases">
        <title>The genome of the North American firefly Photinus pyralis.</title>
        <authorList>
            <consortium name="Photinus pyralis genome working group"/>
            <person name="Fallon T.R."/>
            <person name="Sander Lower S.E."/>
            <person name="Weng J.-K."/>
        </authorList>
    </citation>
    <scope>NUCLEOTIDE SEQUENCE</scope>
    <source>
        <strain evidence="8">TRF0915ILg1</strain>
        <tissue evidence="8">Whole body</tissue>
    </source>
</reference>
<accession>A0A8K0DDQ1</accession>
<keyword evidence="2 5" id="KW-0812">Transmembrane</keyword>
<name>A0A8K0DDQ1_IGNLU</name>
<comment type="caution">
    <text evidence="8">The sequence shown here is derived from an EMBL/GenBank/DDBJ whole genome shotgun (WGS) entry which is preliminary data.</text>
</comment>
<dbReference type="Pfam" id="PF01284">
    <property type="entry name" value="MARVEL"/>
    <property type="match status" value="1"/>
</dbReference>
<evidence type="ECO:0000259" key="7">
    <source>
        <dbReference type="PROSITE" id="PS51225"/>
    </source>
</evidence>
<feature type="transmembrane region" description="Helical" evidence="6">
    <location>
        <begin position="107"/>
        <end position="126"/>
    </location>
</feature>
<proteinExistence type="predicted"/>
<evidence type="ECO:0000313" key="9">
    <source>
        <dbReference type="Proteomes" id="UP000801492"/>
    </source>
</evidence>
<dbReference type="OrthoDB" id="6772002at2759"/>
<dbReference type="PROSITE" id="PS51225">
    <property type="entry name" value="MARVEL"/>
    <property type="match status" value="1"/>
</dbReference>
<dbReference type="GO" id="GO:0016020">
    <property type="term" value="C:membrane"/>
    <property type="evidence" value="ECO:0007669"/>
    <property type="project" value="UniProtKB-SubCell"/>
</dbReference>
<evidence type="ECO:0000256" key="3">
    <source>
        <dbReference type="ARBA" id="ARBA00022989"/>
    </source>
</evidence>
<organism evidence="8 9">
    <name type="scientific">Ignelater luminosus</name>
    <name type="common">Cucubano</name>
    <name type="synonym">Pyrophorus luminosus</name>
    <dbReference type="NCBI Taxonomy" id="2038154"/>
    <lineage>
        <taxon>Eukaryota</taxon>
        <taxon>Metazoa</taxon>
        <taxon>Ecdysozoa</taxon>
        <taxon>Arthropoda</taxon>
        <taxon>Hexapoda</taxon>
        <taxon>Insecta</taxon>
        <taxon>Pterygota</taxon>
        <taxon>Neoptera</taxon>
        <taxon>Endopterygota</taxon>
        <taxon>Coleoptera</taxon>
        <taxon>Polyphaga</taxon>
        <taxon>Elateriformia</taxon>
        <taxon>Elateroidea</taxon>
        <taxon>Elateridae</taxon>
        <taxon>Agrypninae</taxon>
        <taxon>Pyrophorini</taxon>
        <taxon>Ignelater</taxon>
    </lineage>
</organism>
<feature type="transmembrane region" description="Helical" evidence="6">
    <location>
        <begin position="46"/>
        <end position="70"/>
    </location>
</feature>
<evidence type="ECO:0000256" key="2">
    <source>
        <dbReference type="ARBA" id="ARBA00022692"/>
    </source>
</evidence>
<gene>
    <name evidence="8" type="ORF">ILUMI_04832</name>
</gene>
<evidence type="ECO:0000256" key="5">
    <source>
        <dbReference type="PROSITE-ProRule" id="PRU00581"/>
    </source>
</evidence>
<feature type="domain" description="MARVEL" evidence="7">
    <location>
        <begin position="12"/>
        <end position="133"/>
    </location>
</feature>
<keyword evidence="9" id="KW-1185">Reference proteome</keyword>
<dbReference type="InterPro" id="IPR008253">
    <property type="entry name" value="Marvel"/>
</dbReference>
<evidence type="ECO:0000256" key="4">
    <source>
        <dbReference type="ARBA" id="ARBA00023136"/>
    </source>
</evidence>
<feature type="transmembrane region" description="Helical" evidence="6">
    <location>
        <begin position="82"/>
        <end position="101"/>
    </location>
</feature>
<comment type="subcellular location">
    <subcellularLocation>
        <location evidence="1">Membrane</location>
        <topology evidence="1">Multi-pass membrane protein</topology>
    </subcellularLocation>
</comment>
<dbReference type="PANTHER" id="PTHR22776:SF49">
    <property type="entry name" value="MARVEL DOMAIN-CONTAINING PROTEIN"/>
    <property type="match status" value="1"/>
</dbReference>
<dbReference type="AlphaFoldDB" id="A0A8K0DDQ1"/>
<evidence type="ECO:0000313" key="8">
    <source>
        <dbReference type="EMBL" id="KAF2901353.1"/>
    </source>
</evidence>
<evidence type="ECO:0000256" key="6">
    <source>
        <dbReference type="SAM" id="Phobius"/>
    </source>
</evidence>
<dbReference type="Proteomes" id="UP000801492">
    <property type="component" value="Unassembled WGS sequence"/>
</dbReference>
<dbReference type="PANTHER" id="PTHR22776">
    <property type="entry name" value="MARVEL-CONTAINING POTENTIAL LIPID RAFT-ASSOCIATED PROTEIN"/>
    <property type="match status" value="1"/>
</dbReference>
<protein>
    <recommendedName>
        <fullName evidence="7">MARVEL domain-containing protein</fullName>
    </recommendedName>
</protein>
<dbReference type="InterPro" id="IPR050578">
    <property type="entry name" value="MARVEL-CKLF_proteins"/>
</dbReference>
<keyword evidence="4 5" id="KW-0472">Membrane</keyword>
<keyword evidence="3 6" id="KW-1133">Transmembrane helix</keyword>
<dbReference type="EMBL" id="VTPC01001682">
    <property type="protein sequence ID" value="KAF2901353.1"/>
    <property type="molecule type" value="Genomic_DNA"/>
</dbReference>
<evidence type="ECO:0000256" key="1">
    <source>
        <dbReference type="ARBA" id="ARBA00004141"/>
    </source>
</evidence>
<sequence>MTTQVQEIGFGYVKTLPGIIKIAQEVMNFIGMICVAATGMSARGDAFIACSVIALIVTALLLASYIFQIIAKLQIPWYKIEFFYCVIWVIFYIVVSSLVAASGSGGYIAGGIFGFLAAILYAADAYHKYRLIVAA</sequence>